<dbReference type="InterPro" id="IPR001507">
    <property type="entry name" value="ZP_dom"/>
</dbReference>
<feature type="compositionally biased region" description="Polar residues" evidence="1">
    <location>
        <begin position="512"/>
        <end position="523"/>
    </location>
</feature>
<evidence type="ECO:0000256" key="1">
    <source>
        <dbReference type="SAM" id="MobiDB-lite"/>
    </source>
</evidence>
<dbReference type="InterPro" id="IPR003609">
    <property type="entry name" value="Pan_app"/>
</dbReference>
<dbReference type="OrthoDB" id="5775605at2759"/>
<dbReference type="PANTHER" id="PTHR47327:SF6">
    <property type="entry name" value="PROTEIN LET-653"/>
    <property type="match status" value="1"/>
</dbReference>
<dbReference type="InterPro" id="IPR052774">
    <property type="entry name" value="Celegans_DevNeuronal_Protein"/>
</dbReference>
<sequence length="802" mass="90296">MLHITETKGYAIANIPINAKQNCIYVRWQRVKIVFGARSEGPYSFHTCKTACTNDEDPMNKGNQLQCSGFNQRQGPNEYTHHCQLYQADQLQHVDGFFEADDRYNFYWKYCRTCSGDYAYTFLSDRYMDFRVIIRTIHTRSLEDCLSICLNENSFACRSVSFNRTDGGCQLSQHNQLSKPALIKINNNPNYRIDYYENNCFNIADSFVFDYECKDNGILVKVESKYPYTGAMYGLYDFFTCRIEPKDAKKMEYFFPSPTISKNCSDSIRYKGNDMVLEIVISTDGVEPLYFITPDDLTYQARCPIKELGIVNDNIDIASKLTSKGSVDMAKFTAASAHALFTMLSNASQSVVETNSKSDNIIENINCTVITSTPFTTSTTKDLFVLPFHPVEYSTISSIVFLSTTEESTISINTTTTASPEIPLSTLNNSFSDSYKTDDKGLIKNEKSFDEISTMTLPKLNIHFTVLDNQSTIVEKPKEEIHGSEEKSTVDIIPETTSTITTTVDASDRTISSTMDNSLSSTLTEDISESTQSTTESSSTFIEHETSLSTTESTQITSSKFITEYITPNIPTLTDDKLNVTWINAKVPKEAVIFDIFHNGQPVEVVVLGSRITLSFIPYYAIPPAYMSITGCQVEPISPLYEWELEPLAIVKDSCQADHVGLVCPPQKTEYGIQVIVESFRYQTTAHVQYSCLIRICPFAPCPVTTCENVEGCPSNDLLTRTFGLRSKRHITLEQIRAALAANPDLQRQIQLSNRFGNKPLTNSETQQQLIQLGGDHIVKKRLVVVNSEDDLRYYIRTGEVP</sequence>
<dbReference type="Proteomes" id="UP000274756">
    <property type="component" value="Unassembled WGS sequence"/>
</dbReference>
<reference evidence="7" key="1">
    <citation type="submission" date="2016-04" db="UniProtKB">
        <authorList>
            <consortium name="WormBaseParasite"/>
        </authorList>
    </citation>
    <scope>IDENTIFICATION</scope>
</reference>
<evidence type="ECO:0000313" key="5">
    <source>
        <dbReference type="Proteomes" id="UP000038040"/>
    </source>
</evidence>
<reference evidence="4 6" key="2">
    <citation type="submission" date="2018-11" db="EMBL/GenBank/DDBJ databases">
        <authorList>
            <consortium name="Pathogen Informatics"/>
        </authorList>
    </citation>
    <scope>NUCLEOTIDE SEQUENCE [LARGE SCALE GENOMIC DNA]</scope>
</reference>
<dbReference type="Proteomes" id="UP000038040">
    <property type="component" value="Unplaced"/>
</dbReference>
<dbReference type="SUPFAM" id="SSF57414">
    <property type="entry name" value="Hairpin loop containing domain-like"/>
    <property type="match status" value="1"/>
</dbReference>
<dbReference type="SMART" id="SM00241">
    <property type="entry name" value="ZP"/>
    <property type="match status" value="1"/>
</dbReference>
<keyword evidence="6" id="KW-1185">Reference proteome</keyword>
<accession>A0A0N4U723</accession>
<proteinExistence type="predicted"/>
<evidence type="ECO:0000313" key="4">
    <source>
        <dbReference type="EMBL" id="VDN57152.1"/>
    </source>
</evidence>
<name>A0A0N4U723_DRAME</name>
<feature type="compositionally biased region" description="Low complexity" evidence="1">
    <location>
        <begin position="529"/>
        <end position="549"/>
    </location>
</feature>
<dbReference type="EMBL" id="UYYG01001158">
    <property type="protein sequence ID" value="VDN57152.1"/>
    <property type="molecule type" value="Genomic_DNA"/>
</dbReference>
<dbReference type="STRING" id="318479.A0A0N4U723"/>
<organism evidence="5 7">
    <name type="scientific">Dracunculus medinensis</name>
    <name type="common">Guinea worm</name>
    <dbReference type="NCBI Taxonomy" id="318479"/>
    <lineage>
        <taxon>Eukaryota</taxon>
        <taxon>Metazoa</taxon>
        <taxon>Ecdysozoa</taxon>
        <taxon>Nematoda</taxon>
        <taxon>Chromadorea</taxon>
        <taxon>Rhabditida</taxon>
        <taxon>Spirurina</taxon>
        <taxon>Dracunculoidea</taxon>
        <taxon>Dracunculidae</taxon>
        <taxon>Dracunculus</taxon>
    </lineage>
</organism>
<dbReference type="PROSITE" id="PS51034">
    <property type="entry name" value="ZP_2"/>
    <property type="match status" value="1"/>
</dbReference>
<evidence type="ECO:0000313" key="7">
    <source>
        <dbReference type="WBParaSite" id="DME_0000276501-mRNA-1"/>
    </source>
</evidence>
<dbReference type="PANTHER" id="PTHR47327">
    <property type="entry name" value="FI18240P1-RELATED"/>
    <property type="match status" value="1"/>
</dbReference>
<dbReference type="GO" id="GO:0009653">
    <property type="term" value="P:anatomical structure morphogenesis"/>
    <property type="evidence" value="ECO:0007669"/>
    <property type="project" value="TreeGrafter"/>
</dbReference>
<dbReference type="Pfam" id="PF00024">
    <property type="entry name" value="PAN_1"/>
    <property type="match status" value="1"/>
</dbReference>
<gene>
    <name evidence="4" type="ORF">DME_LOCUS7125</name>
</gene>
<dbReference type="WBParaSite" id="DME_0000276501-mRNA-1">
    <property type="protein sequence ID" value="DME_0000276501-mRNA-1"/>
    <property type="gene ID" value="DME_0000276501"/>
</dbReference>
<evidence type="ECO:0000259" key="2">
    <source>
        <dbReference type="PROSITE" id="PS50948"/>
    </source>
</evidence>
<evidence type="ECO:0000259" key="3">
    <source>
        <dbReference type="PROSITE" id="PS51034"/>
    </source>
</evidence>
<feature type="domain" description="Apple" evidence="2">
    <location>
        <begin position="114"/>
        <end position="200"/>
    </location>
</feature>
<feature type="region of interest" description="Disordered" evidence="1">
    <location>
        <begin position="512"/>
        <end position="549"/>
    </location>
</feature>
<protein>
    <submittedName>
        <fullName evidence="7">Apple domain-containing protein</fullName>
    </submittedName>
</protein>
<dbReference type="CDD" id="cd01099">
    <property type="entry name" value="PAN_AP_HGF"/>
    <property type="match status" value="1"/>
</dbReference>
<dbReference type="AlphaFoldDB" id="A0A0N4U723"/>
<dbReference type="PROSITE" id="PS50948">
    <property type="entry name" value="PAN"/>
    <property type="match status" value="1"/>
</dbReference>
<evidence type="ECO:0000313" key="6">
    <source>
        <dbReference type="Proteomes" id="UP000274756"/>
    </source>
</evidence>
<feature type="domain" description="ZP" evidence="3">
    <location>
        <begin position="212"/>
        <end position="714"/>
    </location>
</feature>
<dbReference type="SMART" id="SM00473">
    <property type="entry name" value="PAN_AP"/>
    <property type="match status" value="2"/>
</dbReference>
<dbReference type="Gene3D" id="3.50.4.10">
    <property type="entry name" value="Hepatocyte Growth Factor"/>
    <property type="match status" value="1"/>
</dbReference>